<keyword evidence="3 8" id="KW-0240">DNA-directed RNA polymerase</keyword>
<name>A0A9P4S3S3_9PEZI</name>
<dbReference type="InterPro" id="IPR050518">
    <property type="entry name" value="Rpo3/RPB3_RNA_Pol_subunit"/>
</dbReference>
<evidence type="ECO:0000256" key="3">
    <source>
        <dbReference type="ARBA" id="ARBA00022478"/>
    </source>
</evidence>
<evidence type="ECO:0000313" key="9">
    <source>
        <dbReference type="Proteomes" id="UP000799429"/>
    </source>
</evidence>
<dbReference type="InterPro" id="IPR001514">
    <property type="entry name" value="DNA-dir_RNA_pol_30-40kDasu_CS"/>
</dbReference>
<evidence type="ECO:0000259" key="7">
    <source>
        <dbReference type="SMART" id="SM00662"/>
    </source>
</evidence>
<dbReference type="SUPFAM" id="SSF56553">
    <property type="entry name" value="Insert subdomain of RNA polymerase alpha subunit"/>
    <property type="match status" value="1"/>
</dbReference>
<dbReference type="GO" id="GO:0006351">
    <property type="term" value="P:DNA-templated transcription"/>
    <property type="evidence" value="ECO:0007669"/>
    <property type="project" value="InterPro"/>
</dbReference>
<dbReference type="FunFam" id="2.170.120.12:FF:000003">
    <property type="entry name" value="Dna-directed rna polymerases i and iii subunit"/>
    <property type="match status" value="1"/>
</dbReference>
<dbReference type="Proteomes" id="UP000799429">
    <property type="component" value="Unassembled WGS sequence"/>
</dbReference>
<dbReference type="PANTHER" id="PTHR11800:SF13">
    <property type="entry name" value="DNA-DIRECTED RNA POLYMERASES I AND III SUBUNIT RPAC1"/>
    <property type="match status" value="1"/>
</dbReference>
<gene>
    <name evidence="8" type="ORF">M501DRAFT_1008502</name>
</gene>
<evidence type="ECO:0000256" key="4">
    <source>
        <dbReference type="ARBA" id="ARBA00023163"/>
    </source>
</evidence>
<dbReference type="OrthoDB" id="270173at2759"/>
<evidence type="ECO:0000256" key="1">
    <source>
        <dbReference type="ARBA" id="ARBA00004123"/>
    </source>
</evidence>
<dbReference type="InterPro" id="IPR011263">
    <property type="entry name" value="DNA-dir_RNA_pol_RpoA/D/Rpb3"/>
</dbReference>
<dbReference type="PANTHER" id="PTHR11800">
    <property type="entry name" value="DNA-DIRECTED RNA POLYMERASE"/>
    <property type="match status" value="1"/>
</dbReference>
<dbReference type="AlphaFoldDB" id="A0A9P4S3S3"/>
<dbReference type="InterPro" id="IPR036643">
    <property type="entry name" value="RNApol_insert_sf"/>
</dbReference>
<dbReference type="EMBL" id="MU006108">
    <property type="protein sequence ID" value="KAF2835534.1"/>
    <property type="molecule type" value="Genomic_DNA"/>
</dbReference>
<reference evidence="8" key="1">
    <citation type="journal article" date="2020" name="Stud. Mycol.">
        <title>101 Dothideomycetes genomes: a test case for predicting lifestyles and emergence of pathogens.</title>
        <authorList>
            <person name="Haridas S."/>
            <person name="Albert R."/>
            <person name="Binder M."/>
            <person name="Bloem J."/>
            <person name="Labutti K."/>
            <person name="Salamov A."/>
            <person name="Andreopoulos B."/>
            <person name="Baker S."/>
            <person name="Barry K."/>
            <person name="Bills G."/>
            <person name="Bluhm B."/>
            <person name="Cannon C."/>
            <person name="Castanera R."/>
            <person name="Culley D."/>
            <person name="Daum C."/>
            <person name="Ezra D."/>
            <person name="Gonzalez J."/>
            <person name="Henrissat B."/>
            <person name="Kuo A."/>
            <person name="Liang C."/>
            <person name="Lipzen A."/>
            <person name="Lutzoni F."/>
            <person name="Magnuson J."/>
            <person name="Mondo S."/>
            <person name="Nolan M."/>
            <person name="Ohm R."/>
            <person name="Pangilinan J."/>
            <person name="Park H.-J."/>
            <person name="Ramirez L."/>
            <person name="Alfaro M."/>
            <person name="Sun H."/>
            <person name="Tritt A."/>
            <person name="Yoshinaga Y."/>
            <person name="Zwiers L.-H."/>
            <person name="Turgeon B."/>
            <person name="Goodwin S."/>
            <person name="Spatafora J."/>
            <person name="Crous P."/>
            <person name="Grigoriev I."/>
        </authorList>
    </citation>
    <scope>NUCLEOTIDE SEQUENCE</scope>
    <source>
        <strain evidence="8">CBS 101060</strain>
    </source>
</reference>
<dbReference type="Pfam" id="PF01193">
    <property type="entry name" value="RNA_pol_L"/>
    <property type="match status" value="1"/>
</dbReference>
<evidence type="ECO:0000256" key="5">
    <source>
        <dbReference type="ARBA" id="ARBA00023242"/>
    </source>
</evidence>
<dbReference type="SUPFAM" id="SSF55257">
    <property type="entry name" value="RBP11-like subunits of RNA polymerase"/>
    <property type="match status" value="1"/>
</dbReference>
<comment type="subcellular location">
    <subcellularLocation>
        <location evidence="1">Nucleus</location>
    </subcellularLocation>
</comment>
<organism evidence="8 9">
    <name type="scientific">Patellaria atrata CBS 101060</name>
    <dbReference type="NCBI Taxonomy" id="1346257"/>
    <lineage>
        <taxon>Eukaryota</taxon>
        <taxon>Fungi</taxon>
        <taxon>Dikarya</taxon>
        <taxon>Ascomycota</taxon>
        <taxon>Pezizomycotina</taxon>
        <taxon>Dothideomycetes</taxon>
        <taxon>Dothideomycetes incertae sedis</taxon>
        <taxon>Patellariales</taxon>
        <taxon>Patellariaceae</taxon>
        <taxon>Patellaria</taxon>
    </lineage>
</organism>
<dbReference type="InterPro" id="IPR033901">
    <property type="entry name" value="RNAPI/III_AC40"/>
</dbReference>
<sequence>MARDEWILREHSAQKLQDRKIIGINAETVTNIASSEFPNQNAGESHHWDIENFKKNFHVQFHKNDPFDSTFSLIGIDAPIANAFRRILISEISTVAIEYVYVVNNTSIIQDEVLAARLGLIPLKGDREGLKWMRWFKRPTEDSDGGVPTDYNTVVLGLDVECTWKDGAKEKARRGENDPKILYNNSSVYASQITFRPTGQQSQRFPAPDGIIQAVNPDILIAKLRPGQKISLSMHCIKGIGADHAKFSPVATATYRLLPHIDIIKPIVGASARKFSKCFPKGVINLEPVTAEEASREGSGYEGYEGEPKAVVLDPMKDTVSRECLRHDEFKSKVKLGRIRDHFIFSVESTGQWESDELFLESVRVLKVKCMKMKKGLEEMIRQ</sequence>
<dbReference type="Gene3D" id="2.170.120.12">
    <property type="entry name" value="DNA-directed RNA polymerase, insert domain"/>
    <property type="match status" value="1"/>
</dbReference>
<dbReference type="Pfam" id="PF01000">
    <property type="entry name" value="RNA_pol_A_bac"/>
    <property type="match status" value="1"/>
</dbReference>
<keyword evidence="4" id="KW-0804">Transcription</keyword>
<feature type="domain" description="DNA-directed RNA polymerase RpoA/D/Rpb3-type" evidence="7">
    <location>
        <begin position="68"/>
        <end position="376"/>
    </location>
</feature>
<dbReference type="GO" id="GO:0003677">
    <property type="term" value="F:DNA binding"/>
    <property type="evidence" value="ECO:0007669"/>
    <property type="project" value="InterPro"/>
</dbReference>
<dbReference type="GO" id="GO:0005666">
    <property type="term" value="C:RNA polymerase III complex"/>
    <property type="evidence" value="ECO:0007669"/>
    <property type="project" value="TreeGrafter"/>
</dbReference>
<dbReference type="InterPro" id="IPR011262">
    <property type="entry name" value="DNA-dir_RNA_pol_insert"/>
</dbReference>
<dbReference type="InterPro" id="IPR036603">
    <property type="entry name" value="RBP11-like"/>
</dbReference>
<keyword evidence="9" id="KW-1185">Reference proteome</keyword>
<dbReference type="GO" id="GO:0046983">
    <property type="term" value="F:protein dimerization activity"/>
    <property type="evidence" value="ECO:0007669"/>
    <property type="project" value="InterPro"/>
</dbReference>
<evidence type="ECO:0000256" key="6">
    <source>
        <dbReference type="ARBA" id="ARBA00025804"/>
    </source>
</evidence>
<keyword evidence="5" id="KW-0539">Nucleus</keyword>
<proteinExistence type="inferred from homology"/>
<evidence type="ECO:0000256" key="2">
    <source>
        <dbReference type="ARBA" id="ARBA00022083"/>
    </source>
</evidence>
<dbReference type="HAMAP" id="MF_00320">
    <property type="entry name" value="RNApol_arch_Rpo3"/>
    <property type="match status" value="1"/>
</dbReference>
<dbReference type="InterPro" id="IPR022842">
    <property type="entry name" value="RNAP_Rpo3/Rpb3/RPAC1"/>
</dbReference>
<dbReference type="Gene3D" id="3.30.1360.10">
    <property type="entry name" value="RNA polymerase, RBP11-like subunit"/>
    <property type="match status" value="1"/>
</dbReference>
<dbReference type="SMART" id="SM00662">
    <property type="entry name" value="RPOLD"/>
    <property type="match status" value="1"/>
</dbReference>
<accession>A0A9P4S3S3</accession>
<evidence type="ECO:0000313" key="8">
    <source>
        <dbReference type="EMBL" id="KAF2835534.1"/>
    </source>
</evidence>
<dbReference type="GO" id="GO:0003899">
    <property type="term" value="F:DNA-directed RNA polymerase activity"/>
    <property type="evidence" value="ECO:0007669"/>
    <property type="project" value="InterPro"/>
</dbReference>
<dbReference type="PROSITE" id="PS00446">
    <property type="entry name" value="RNA_POL_D_30KD"/>
    <property type="match status" value="1"/>
</dbReference>
<dbReference type="GO" id="GO:0055029">
    <property type="term" value="C:nuclear DNA-directed RNA polymerase complex"/>
    <property type="evidence" value="ECO:0007669"/>
    <property type="project" value="UniProtKB-ARBA"/>
</dbReference>
<comment type="similarity">
    <text evidence="6">Belongs to the archaeal Rpo3/eukaryotic RPB3 RNA polymerase subunit family.</text>
</comment>
<comment type="caution">
    <text evidence="8">The sequence shown here is derived from an EMBL/GenBank/DDBJ whole genome shotgun (WGS) entry which is preliminary data.</text>
</comment>
<protein>
    <recommendedName>
        <fullName evidence="2">DNA-directed RNA polymerases I and III subunit RPAC1</fullName>
    </recommendedName>
</protein>
<dbReference type="GO" id="GO:0005736">
    <property type="term" value="C:RNA polymerase I complex"/>
    <property type="evidence" value="ECO:0007669"/>
    <property type="project" value="TreeGrafter"/>
</dbReference>
<dbReference type="CDD" id="cd07032">
    <property type="entry name" value="RNAP_I_II_AC40"/>
    <property type="match status" value="1"/>
</dbReference>